<evidence type="ECO:0000256" key="7">
    <source>
        <dbReference type="SAM" id="SignalP"/>
    </source>
</evidence>
<evidence type="ECO:0000259" key="9">
    <source>
        <dbReference type="Pfam" id="PF02838"/>
    </source>
</evidence>
<dbReference type="SUPFAM" id="SSF51445">
    <property type="entry name" value="(Trans)glycosidases"/>
    <property type="match status" value="1"/>
</dbReference>
<organism evidence="10 11">
    <name type="scientific">Ophiostoma piceae (strain UAMH 11346)</name>
    <name type="common">Sap stain fungus</name>
    <dbReference type="NCBI Taxonomy" id="1262450"/>
    <lineage>
        <taxon>Eukaryota</taxon>
        <taxon>Fungi</taxon>
        <taxon>Dikarya</taxon>
        <taxon>Ascomycota</taxon>
        <taxon>Pezizomycotina</taxon>
        <taxon>Sordariomycetes</taxon>
        <taxon>Sordariomycetidae</taxon>
        <taxon>Ophiostomatales</taxon>
        <taxon>Ophiostomataceae</taxon>
        <taxon>Ophiostoma</taxon>
    </lineage>
</organism>
<keyword evidence="11" id="KW-1185">Reference proteome</keyword>
<feature type="active site" description="Proton donor" evidence="6">
    <location>
        <position position="334"/>
    </location>
</feature>
<evidence type="ECO:0000259" key="8">
    <source>
        <dbReference type="Pfam" id="PF00728"/>
    </source>
</evidence>
<keyword evidence="7" id="KW-0732">Signal</keyword>
<evidence type="ECO:0000313" key="11">
    <source>
        <dbReference type="Proteomes" id="UP000016923"/>
    </source>
</evidence>
<dbReference type="PRINTS" id="PR00738">
    <property type="entry name" value="GLHYDRLASE20"/>
</dbReference>
<dbReference type="PANTHER" id="PTHR43678:SF1">
    <property type="entry name" value="BETA-N-ACETYLHEXOSAMINIDASE"/>
    <property type="match status" value="1"/>
</dbReference>
<dbReference type="eggNOG" id="KOG2499">
    <property type="taxonomic scope" value="Eukaryota"/>
</dbReference>
<evidence type="ECO:0000256" key="4">
    <source>
        <dbReference type="ARBA" id="ARBA00022801"/>
    </source>
</evidence>
<evidence type="ECO:0000256" key="1">
    <source>
        <dbReference type="ARBA" id="ARBA00001231"/>
    </source>
</evidence>
<dbReference type="Gene3D" id="3.20.20.80">
    <property type="entry name" value="Glycosidases"/>
    <property type="match status" value="1"/>
</dbReference>
<dbReference type="AlphaFoldDB" id="S3C465"/>
<evidence type="ECO:0000256" key="3">
    <source>
        <dbReference type="ARBA" id="ARBA00012663"/>
    </source>
</evidence>
<dbReference type="EC" id="3.2.1.52" evidence="3"/>
<sequence>MKSLSALICGLAGLASASFLPGLPTVPFEKEDQSFSLRSLRHIVVDSRYASSVDETGETLIPPTLSEFASVFAKDLKTTFGIAADTKLGAGPAAPDSIFLTLDPEGEYLDATGKQSGEAYTLTTGASGITITGSSPLGVWWGSRTVLQQALLAQETGGLPAVPCGKGLDIPGWSTRGMMLDAGRHYYPPDFVVELCAYMSFFKQNTLHMHLSDNLWHNPNYTTQQSNDLYARFRLYSDAPAVAGLNRFANESYDRTTWDAMQTQCAARGVVLYPEIEMPGHALAFTHWKPELALAGDASLLNISHPETIPAMQTVWDEFLPWFHTKSVSIGADEYTGPEADYNTFVNAMDGYIGTVSEKYIRIWGTFPPIYNATWTNVYQNVTVQHWANWADKPYPDYIKNNYTMINSADDFYVVNKWGRIPDSYPAKVNITRTFIGSPGGGFWRPYIFDQSNSSNNPLANSPFVLGSIVPLWNDYGANASVYSEAYYAWRDGIPALGDKQWGGNVTEAAFADIFAALQPHAPGQNLERKIPSKTDTIIDYKVTGGRWPFGGLRDASPNHYQPSTDCAIVRDGKRAAVAVRDGCSVTSPLDSKGRNYTLALSLRVDALVDPTNATLLTGRDSALLLTPNVTLVSGGNYYRSNTTVPQGAWFDLSIIGRGNHTYLAVDNGPEQEFLTSMGINGVYHYWAEIAIEAPLKTLGGSGSKWSGLFGGLSLKATA</sequence>
<gene>
    <name evidence="10" type="ORF">F503_01072</name>
</gene>
<dbReference type="InterPro" id="IPR015883">
    <property type="entry name" value="Glyco_hydro_20_cat"/>
</dbReference>
<evidence type="ECO:0000256" key="2">
    <source>
        <dbReference type="ARBA" id="ARBA00006285"/>
    </source>
</evidence>
<protein>
    <recommendedName>
        <fullName evidence="3">beta-N-acetylhexosaminidase</fullName>
        <ecNumber evidence="3">3.2.1.52</ecNumber>
    </recommendedName>
</protein>
<proteinExistence type="inferred from homology"/>
<feature type="domain" description="Glycoside hydrolase family 20 catalytic" evidence="8">
    <location>
        <begin position="176"/>
        <end position="412"/>
    </location>
</feature>
<evidence type="ECO:0000313" key="10">
    <source>
        <dbReference type="EMBL" id="EPE08289.1"/>
    </source>
</evidence>
<feature type="domain" description="Beta-hexosaminidase bacterial type N-terminal" evidence="9">
    <location>
        <begin position="64"/>
        <end position="161"/>
    </location>
</feature>
<dbReference type="VEuPathDB" id="FungiDB:F503_01072"/>
<feature type="chain" id="PRO_5004506820" description="beta-N-acetylhexosaminidase" evidence="7">
    <location>
        <begin position="18"/>
        <end position="719"/>
    </location>
</feature>
<feature type="signal peptide" evidence="7">
    <location>
        <begin position="1"/>
        <end position="17"/>
    </location>
</feature>
<dbReference type="PANTHER" id="PTHR43678">
    <property type="entry name" value="PUTATIVE (AFU_ORTHOLOGUE AFUA_2G00640)-RELATED"/>
    <property type="match status" value="1"/>
</dbReference>
<evidence type="ECO:0000256" key="5">
    <source>
        <dbReference type="ARBA" id="ARBA00023295"/>
    </source>
</evidence>
<keyword evidence="4 10" id="KW-0378">Hydrolase</keyword>
<dbReference type="CDD" id="cd06564">
    <property type="entry name" value="GH20_DspB_LnbB-like"/>
    <property type="match status" value="1"/>
</dbReference>
<keyword evidence="5" id="KW-0326">Glycosidase</keyword>
<dbReference type="OrthoDB" id="428480at2759"/>
<dbReference type="STRING" id="1262450.S3C465"/>
<dbReference type="InterPro" id="IPR052764">
    <property type="entry name" value="GH20_Enzymes"/>
</dbReference>
<dbReference type="InterPro" id="IPR017853">
    <property type="entry name" value="GH"/>
</dbReference>
<evidence type="ECO:0000256" key="6">
    <source>
        <dbReference type="PIRSR" id="PIRSR625705-1"/>
    </source>
</evidence>
<dbReference type="InterPro" id="IPR015882">
    <property type="entry name" value="HEX_bac_N"/>
</dbReference>
<dbReference type="GO" id="GO:0005975">
    <property type="term" value="P:carbohydrate metabolic process"/>
    <property type="evidence" value="ECO:0007669"/>
    <property type="project" value="InterPro"/>
</dbReference>
<dbReference type="GO" id="GO:0004563">
    <property type="term" value="F:beta-N-acetylhexosaminidase activity"/>
    <property type="evidence" value="ECO:0007669"/>
    <property type="project" value="UniProtKB-EC"/>
</dbReference>
<dbReference type="Gene3D" id="3.30.379.10">
    <property type="entry name" value="Chitobiase/beta-hexosaminidase domain 2-like"/>
    <property type="match status" value="1"/>
</dbReference>
<dbReference type="Pfam" id="PF00728">
    <property type="entry name" value="Glyco_hydro_20"/>
    <property type="match status" value="1"/>
</dbReference>
<dbReference type="EMBL" id="KE148149">
    <property type="protein sequence ID" value="EPE08289.1"/>
    <property type="molecule type" value="Genomic_DNA"/>
</dbReference>
<accession>S3C465</accession>
<comment type="similarity">
    <text evidence="2">Belongs to the glycosyl hydrolase 20 family.</text>
</comment>
<dbReference type="InterPro" id="IPR025705">
    <property type="entry name" value="Beta_hexosaminidase_sua/sub"/>
</dbReference>
<dbReference type="SUPFAM" id="SSF55545">
    <property type="entry name" value="beta-N-acetylhexosaminidase-like domain"/>
    <property type="match status" value="1"/>
</dbReference>
<dbReference type="InterPro" id="IPR029018">
    <property type="entry name" value="Hex-like_dom2"/>
</dbReference>
<name>S3C465_OPHP1</name>
<comment type="catalytic activity">
    <reaction evidence="1">
        <text>Hydrolysis of terminal non-reducing N-acetyl-D-hexosamine residues in N-acetyl-beta-D-hexosaminides.</text>
        <dbReference type="EC" id="3.2.1.52"/>
    </reaction>
</comment>
<dbReference type="HOGENOM" id="CLU_010969_1_1_1"/>
<dbReference type="Proteomes" id="UP000016923">
    <property type="component" value="Unassembled WGS sequence"/>
</dbReference>
<reference evidence="10 11" key="1">
    <citation type="journal article" date="2013" name="BMC Genomics">
        <title>The genome and transcriptome of the pine saprophyte Ophiostoma piceae, and a comparison with the bark beetle-associated pine pathogen Grosmannia clavigera.</title>
        <authorList>
            <person name="Haridas S."/>
            <person name="Wang Y."/>
            <person name="Lim L."/>
            <person name="Massoumi Alamouti S."/>
            <person name="Jackman S."/>
            <person name="Docking R."/>
            <person name="Robertson G."/>
            <person name="Birol I."/>
            <person name="Bohlmann J."/>
            <person name="Breuil C."/>
        </authorList>
    </citation>
    <scope>NUCLEOTIDE SEQUENCE [LARGE SCALE GENOMIC DNA]</scope>
    <source>
        <strain evidence="10 11">UAMH 11346</strain>
    </source>
</reference>
<dbReference type="Pfam" id="PF02838">
    <property type="entry name" value="Glyco_hydro_20b"/>
    <property type="match status" value="1"/>
</dbReference>
<dbReference type="OMA" id="GNNYHAT"/>